<feature type="compositionally biased region" description="Basic and acidic residues" evidence="1">
    <location>
        <begin position="77"/>
        <end position="107"/>
    </location>
</feature>
<feature type="region of interest" description="Disordered" evidence="1">
    <location>
        <begin position="77"/>
        <end position="229"/>
    </location>
</feature>
<organism evidence="2 3">
    <name type="scientific">Marasmius tenuissimus</name>
    <dbReference type="NCBI Taxonomy" id="585030"/>
    <lineage>
        <taxon>Eukaryota</taxon>
        <taxon>Fungi</taxon>
        <taxon>Dikarya</taxon>
        <taxon>Basidiomycota</taxon>
        <taxon>Agaricomycotina</taxon>
        <taxon>Agaricomycetes</taxon>
        <taxon>Agaricomycetidae</taxon>
        <taxon>Agaricales</taxon>
        <taxon>Marasmiineae</taxon>
        <taxon>Marasmiaceae</taxon>
        <taxon>Marasmius</taxon>
    </lineage>
</organism>
<accession>A0ABR2ZA17</accession>
<protein>
    <submittedName>
        <fullName evidence="2">Uncharacterized protein</fullName>
    </submittedName>
</protein>
<feature type="compositionally biased region" description="Low complexity" evidence="1">
    <location>
        <begin position="172"/>
        <end position="186"/>
    </location>
</feature>
<feature type="compositionally biased region" description="Basic residues" evidence="1">
    <location>
        <begin position="142"/>
        <end position="152"/>
    </location>
</feature>
<name>A0ABR2ZA17_9AGAR</name>
<dbReference type="Proteomes" id="UP001437256">
    <property type="component" value="Unassembled WGS sequence"/>
</dbReference>
<comment type="caution">
    <text evidence="2">The sequence shown here is derived from an EMBL/GenBank/DDBJ whole genome shotgun (WGS) entry which is preliminary data.</text>
</comment>
<evidence type="ECO:0000256" key="1">
    <source>
        <dbReference type="SAM" id="MobiDB-lite"/>
    </source>
</evidence>
<reference evidence="2 3" key="1">
    <citation type="submission" date="2024-05" db="EMBL/GenBank/DDBJ databases">
        <title>A draft genome resource for the thread blight pathogen Marasmius tenuissimus strain MS-2.</title>
        <authorList>
            <person name="Yulfo-Soto G.E."/>
            <person name="Baruah I.K."/>
            <person name="Amoako-Attah I."/>
            <person name="Bukari Y."/>
            <person name="Meinhardt L.W."/>
            <person name="Bailey B.A."/>
            <person name="Cohen S.P."/>
        </authorList>
    </citation>
    <scope>NUCLEOTIDE SEQUENCE [LARGE SCALE GENOMIC DNA]</scope>
    <source>
        <strain evidence="2 3">MS-2</strain>
    </source>
</reference>
<dbReference type="EMBL" id="JBBXMP010000589">
    <property type="protein sequence ID" value="KAL0057312.1"/>
    <property type="molecule type" value="Genomic_DNA"/>
</dbReference>
<evidence type="ECO:0000313" key="2">
    <source>
        <dbReference type="EMBL" id="KAL0057312.1"/>
    </source>
</evidence>
<sequence length="404" mass="44713">METDLVLAEVSGRPNPKVHYEDIDQMLTKKEGIVIENWPYPKFENLSNVTSALPGLFELREKVRSGHIHFRKMSREEHEKWLEENDKGPKERKTRCDAGKKRVRADGDDSDTDEEGDVNVMAMGDVVMDEEEDELAPSSSKPKGKSKASSKKGTKDNEKSKGAKSKSKSSKESSTGSKSKPKSAGATEPPKKRQKSKPAVSEPSSSGNGAIVPAALPSQHAPTPVPTPIPVPSPSFFPVPDNPAPFTFAPPTSFAHVLNNPTVWNLALSMAQGKITTFPELENFLKKYLKDRFDSAELKPMTDLLFQDVENSVIEEDLRALMATYLSGFAPAEDSMDLSSSSSFFSAPTPPPQEFFLPDPNRLVDEVELDDPADGVRRSKRAPKPKQVQHLFSEFHPNTRERRN</sequence>
<keyword evidence="3" id="KW-1185">Reference proteome</keyword>
<feature type="region of interest" description="Disordered" evidence="1">
    <location>
        <begin position="340"/>
        <end position="404"/>
    </location>
</feature>
<gene>
    <name evidence="2" type="ORF">AAF712_016046</name>
</gene>
<evidence type="ECO:0000313" key="3">
    <source>
        <dbReference type="Proteomes" id="UP001437256"/>
    </source>
</evidence>
<feature type="compositionally biased region" description="Acidic residues" evidence="1">
    <location>
        <begin position="108"/>
        <end position="117"/>
    </location>
</feature>
<proteinExistence type="predicted"/>